<dbReference type="PANTHER" id="PTHR12763:SF28">
    <property type="entry name" value="GEO10507P1-RELATED"/>
    <property type="match status" value="1"/>
</dbReference>
<evidence type="ECO:0000256" key="2">
    <source>
        <dbReference type="ARBA" id="ARBA00022692"/>
    </source>
</evidence>
<evidence type="ECO:0000259" key="10">
    <source>
        <dbReference type="PROSITE" id="PS50076"/>
    </source>
</evidence>
<protein>
    <recommendedName>
        <fullName evidence="8">Mitochondrial import inner membrane translocase subunit TIM14</fullName>
    </recommendedName>
    <alternativeName>
        <fullName evidence="9">Presequence translocated-associated motor subunit PAM18</fullName>
    </alternativeName>
</protein>
<evidence type="ECO:0000313" key="12">
    <source>
        <dbReference type="Proteomes" id="UP000789831"/>
    </source>
</evidence>
<feature type="domain" description="J" evidence="10">
    <location>
        <begin position="72"/>
        <end position="126"/>
    </location>
</feature>
<evidence type="ECO:0000256" key="4">
    <source>
        <dbReference type="ARBA" id="ARBA00022989"/>
    </source>
</evidence>
<dbReference type="EMBL" id="CAJVPL010000193">
    <property type="protein sequence ID" value="CAG8462935.1"/>
    <property type="molecule type" value="Genomic_DNA"/>
</dbReference>
<dbReference type="GO" id="GO:0001671">
    <property type="term" value="F:ATPase activator activity"/>
    <property type="evidence" value="ECO:0007669"/>
    <property type="project" value="TreeGrafter"/>
</dbReference>
<keyword evidence="3" id="KW-0999">Mitochondrion inner membrane</keyword>
<dbReference type="InterPro" id="IPR036869">
    <property type="entry name" value="J_dom_sf"/>
</dbReference>
<dbReference type="InterPro" id="IPR001623">
    <property type="entry name" value="DnaJ_domain"/>
</dbReference>
<sequence>MLTFNYFIKKASTPILVGLGVTIAALTGRQLVKKFPQIAKNVQNPFSYIKSSPVVMHKQYMGGFEQKVDKKEALLILGLRPNGLNRNKIKDAHRKVMVANHPDLNGSPYIASKINEAKECLEKTVRS</sequence>
<comment type="subcellular location">
    <subcellularLocation>
        <location evidence="1">Mitochondrion inner membrane</location>
        <topology evidence="1">Single-pass membrane protein</topology>
    </subcellularLocation>
</comment>
<proteinExistence type="inferred from homology"/>
<keyword evidence="2" id="KW-0812">Transmembrane</keyword>
<evidence type="ECO:0000256" key="3">
    <source>
        <dbReference type="ARBA" id="ARBA00022792"/>
    </source>
</evidence>
<keyword evidence="12" id="KW-1185">Reference proteome</keyword>
<evidence type="ECO:0000313" key="11">
    <source>
        <dbReference type="EMBL" id="CAG8462935.1"/>
    </source>
</evidence>
<dbReference type="CDD" id="cd06257">
    <property type="entry name" value="DnaJ"/>
    <property type="match status" value="1"/>
</dbReference>
<evidence type="ECO:0000256" key="6">
    <source>
        <dbReference type="ARBA" id="ARBA00023136"/>
    </source>
</evidence>
<evidence type="ECO:0000256" key="1">
    <source>
        <dbReference type="ARBA" id="ARBA00004434"/>
    </source>
</evidence>
<name>A0A9N8YZJ6_9GLOM</name>
<dbReference type="AlphaFoldDB" id="A0A9N8YZJ6"/>
<evidence type="ECO:0000256" key="5">
    <source>
        <dbReference type="ARBA" id="ARBA00023128"/>
    </source>
</evidence>
<evidence type="ECO:0000256" key="7">
    <source>
        <dbReference type="ARBA" id="ARBA00038105"/>
    </source>
</evidence>
<comment type="similarity">
    <text evidence="7">Belongs to the TIM14 family.</text>
</comment>
<dbReference type="PROSITE" id="PS50076">
    <property type="entry name" value="DNAJ_2"/>
    <property type="match status" value="1"/>
</dbReference>
<organism evidence="11 12">
    <name type="scientific">Ambispora gerdemannii</name>
    <dbReference type="NCBI Taxonomy" id="144530"/>
    <lineage>
        <taxon>Eukaryota</taxon>
        <taxon>Fungi</taxon>
        <taxon>Fungi incertae sedis</taxon>
        <taxon>Mucoromycota</taxon>
        <taxon>Glomeromycotina</taxon>
        <taxon>Glomeromycetes</taxon>
        <taxon>Archaeosporales</taxon>
        <taxon>Ambisporaceae</taxon>
        <taxon>Ambispora</taxon>
    </lineage>
</organism>
<dbReference type="FunFam" id="1.10.287.110:FF:000001">
    <property type="entry name" value="Import inner membrane translocase subunit tim14"/>
    <property type="match status" value="1"/>
</dbReference>
<reference evidence="11" key="1">
    <citation type="submission" date="2021-06" db="EMBL/GenBank/DDBJ databases">
        <authorList>
            <person name="Kallberg Y."/>
            <person name="Tangrot J."/>
            <person name="Rosling A."/>
        </authorList>
    </citation>
    <scope>NUCLEOTIDE SEQUENCE</scope>
    <source>
        <strain evidence="11">MT106</strain>
    </source>
</reference>
<evidence type="ECO:0000256" key="9">
    <source>
        <dbReference type="ARBA" id="ARBA00041716"/>
    </source>
</evidence>
<dbReference type="SUPFAM" id="SSF46565">
    <property type="entry name" value="Chaperone J-domain"/>
    <property type="match status" value="1"/>
</dbReference>
<dbReference type="SMART" id="SM00271">
    <property type="entry name" value="DnaJ"/>
    <property type="match status" value="1"/>
</dbReference>
<comment type="caution">
    <text evidence="11">The sequence shown here is derived from an EMBL/GenBank/DDBJ whole genome shotgun (WGS) entry which is preliminary data.</text>
</comment>
<dbReference type="GO" id="GO:0030150">
    <property type="term" value="P:protein import into mitochondrial matrix"/>
    <property type="evidence" value="ECO:0007669"/>
    <property type="project" value="TreeGrafter"/>
</dbReference>
<dbReference type="Proteomes" id="UP000789831">
    <property type="component" value="Unassembled WGS sequence"/>
</dbReference>
<dbReference type="PANTHER" id="PTHR12763">
    <property type="match status" value="1"/>
</dbReference>
<accession>A0A9N8YZJ6</accession>
<keyword evidence="6" id="KW-0472">Membrane</keyword>
<dbReference type="OrthoDB" id="240298at2759"/>
<evidence type="ECO:0000256" key="8">
    <source>
        <dbReference type="ARBA" id="ARBA00040828"/>
    </source>
</evidence>
<dbReference type="Gene3D" id="1.10.287.110">
    <property type="entry name" value="DnaJ domain"/>
    <property type="match status" value="1"/>
</dbReference>
<keyword evidence="5" id="KW-0496">Mitochondrion</keyword>
<gene>
    <name evidence="11" type="ORF">AGERDE_LOCUS2349</name>
</gene>
<keyword evidence="4" id="KW-1133">Transmembrane helix</keyword>
<dbReference type="GO" id="GO:0001405">
    <property type="term" value="C:PAM complex, Tim23 associated import motor"/>
    <property type="evidence" value="ECO:0007669"/>
    <property type="project" value="TreeGrafter"/>
</dbReference>